<protein>
    <submittedName>
        <fullName evidence="1">Phage capsid protein</fullName>
    </submittedName>
</protein>
<evidence type="ECO:0000313" key="1">
    <source>
        <dbReference type="EMBL" id="MFE1751097.1"/>
    </source>
</evidence>
<sequence>MLRLDRALSTPGLVPERPRITFGDSVSEDPTSTAQILSLLQQAQAAFTDTKVRWLHPDWDDTAVQSEVNRILTETGQAVPDPMQAGELA</sequence>
<dbReference type="RefSeq" id="WP_381803443.1">
    <property type="nucleotide sequence ID" value="NZ_JBHYTS010000013.1"/>
</dbReference>
<evidence type="ECO:0000313" key="2">
    <source>
        <dbReference type="Proteomes" id="UP001599756"/>
    </source>
</evidence>
<comment type="caution">
    <text evidence="1">The sequence shown here is derived from an EMBL/GenBank/DDBJ whole genome shotgun (WGS) entry which is preliminary data.</text>
</comment>
<proteinExistence type="predicted"/>
<reference evidence="1 2" key="1">
    <citation type="submission" date="2024-09" db="EMBL/GenBank/DDBJ databases">
        <title>The Natural Products Discovery Center: Release of the First 8490 Sequenced Strains for Exploring Actinobacteria Biosynthetic Diversity.</title>
        <authorList>
            <person name="Kalkreuter E."/>
            <person name="Kautsar S.A."/>
            <person name="Yang D."/>
            <person name="Bader C.D."/>
            <person name="Teijaro C.N."/>
            <person name="Fluegel L."/>
            <person name="Davis C.M."/>
            <person name="Simpson J.R."/>
            <person name="Lauterbach L."/>
            <person name="Steele A.D."/>
            <person name="Gui C."/>
            <person name="Meng S."/>
            <person name="Li G."/>
            <person name="Viehrig K."/>
            <person name="Ye F."/>
            <person name="Su P."/>
            <person name="Kiefer A.F."/>
            <person name="Nichols A."/>
            <person name="Cepeda A.J."/>
            <person name="Yan W."/>
            <person name="Fan B."/>
            <person name="Jiang Y."/>
            <person name="Adhikari A."/>
            <person name="Zheng C.-J."/>
            <person name="Schuster L."/>
            <person name="Cowan T.M."/>
            <person name="Smanski M.J."/>
            <person name="Chevrette M.G."/>
            <person name="De Carvalho L.P.S."/>
            <person name="Shen B."/>
        </authorList>
    </citation>
    <scope>NUCLEOTIDE SEQUENCE [LARGE SCALE GENOMIC DNA]</scope>
    <source>
        <strain evidence="1 2">NPDC059500</strain>
    </source>
</reference>
<keyword evidence="2" id="KW-1185">Reference proteome</keyword>
<gene>
    <name evidence="1" type="ORF">ACFW88_11240</name>
</gene>
<organism evidence="1 2">
    <name type="scientific">Streptomyces anandii</name>
    <dbReference type="NCBI Taxonomy" id="285454"/>
    <lineage>
        <taxon>Bacteria</taxon>
        <taxon>Bacillati</taxon>
        <taxon>Actinomycetota</taxon>
        <taxon>Actinomycetes</taxon>
        <taxon>Kitasatosporales</taxon>
        <taxon>Streptomycetaceae</taxon>
        <taxon>Streptomyces</taxon>
    </lineage>
</organism>
<dbReference type="EMBL" id="JBHYTS010000013">
    <property type="protein sequence ID" value="MFE1751097.1"/>
    <property type="molecule type" value="Genomic_DNA"/>
</dbReference>
<name>A0ABW6H394_9ACTN</name>
<accession>A0ABW6H394</accession>
<dbReference type="Proteomes" id="UP001599756">
    <property type="component" value="Unassembled WGS sequence"/>
</dbReference>